<feature type="compositionally biased region" description="Polar residues" evidence="1">
    <location>
        <begin position="115"/>
        <end position="129"/>
    </location>
</feature>
<comment type="caution">
    <text evidence="2">The sequence shown here is derived from an EMBL/GenBank/DDBJ whole genome shotgun (WGS) entry which is preliminary data.</text>
</comment>
<feature type="region of interest" description="Disordered" evidence="1">
    <location>
        <begin position="294"/>
        <end position="317"/>
    </location>
</feature>
<name>A0A8H5M568_9AGAR</name>
<feature type="region of interest" description="Disordered" evidence="1">
    <location>
        <begin position="100"/>
        <end position="131"/>
    </location>
</feature>
<protein>
    <submittedName>
        <fullName evidence="2">Uncharacterized protein</fullName>
    </submittedName>
</protein>
<organism evidence="2 3">
    <name type="scientific">Tricholomella constricta</name>
    <dbReference type="NCBI Taxonomy" id="117010"/>
    <lineage>
        <taxon>Eukaryota</taxon>
        <taxon>Fungi</taxon>
        <taxon>Dikarya</taxon>
        <taxon>Basidiomycota</taxon>
        <taxon>Agaricomycotina</taxon>
        <taxon>Agaricomycetes</taxon>
        <taxon>Agaricomycetidae</taxon>
        <taxon>Agaricales</taxon>
        <taxon>Tricholomatineae</taxon>
        <taxon>Lyophyllaceae</taxon>
        <taxon>Tricholomella</taxon>
    </lineage>
</organism>
<reference evidence="2 3" key="1">
    <citation type="journal article" date="2020" name="ISME J.">
        <title>Uncovering the hidden diversity of litter-decomposition mechanisms in mushroom-forming fungi.</title>
        <authorList>
            <person name="Floudas D."/>
            <person name="Bentzer J."/>
            <person name="Ahren D."/>
            <person name="Johansson T."/>
            <person name="Persson P."/>
            <person name="Tunlid A."/>
        </authorList>
    </citation>
    <scope>NUCLEOTIDE SEQUENCE [LARGE SCALE GENOMIC DNA]</scope>
    <source>
        <strain evidence="2 3">CBS 661.87</strain>
    </source>
</reference>
<evidence type="ECO:0000313" key="3">
    <source>
        <dbReference type="Proteomes" id="UP000565441"/>
    </source>
</evidence>
<proteinExistence type="predicted"/>
<dbReference type="Proteomes" id="UP000565441">
    <property type="component" value="Unassembled WGS sequence"/>
</dbReference>
<dbReference type="AlphaFoldDB" id="A0A8H5M568"/>
<keyword evidence="3" id="KW-1185">Reference proteome</keyword>
<sequence length="458" mass="50442">MEQPFEAFSKVCISRISPSALNCSPFPSDLPHAKRSDAMNDARPYQLADLVPLSSKELRALVDLQPDRWPKTERLNSKTVKKTYYDVLLDPRNSFTTNMPEVGGALSDDLDQSLHDAQSTSTSHESNPPTHGLPLTLLDGCFYKRTLQLYVVDNRIGSKSSATIGAVVADRIGCAPGEWRVEARHVLEELQKTISQISGPGPVKVGVPDIAFPEFTTYFVEASVKKLTTASTSPTHLVVPANEQASLTLRVEYSQRTTALKLICADMPSDDDDAPQVQFPKDFVPLTAARQRAHGSYTRRDCSPRPQNSPSQPGGPRNAELLVALTDLVALRPGYQMFDESRHTVLQNPDIVPIWKFIAAFLKDYCDKDISEISDRAPGKRITKRLICIALGIGETCLKQAEDGARLVGLYGAGGKCEAAKVIEELEARRDAPTGIGKIRLLRFLRDWEAAHPIPKDI</sequence>
<evidence type="ECO:0000313" key="2">
    <source>
        <dbReference type="EMBL" id="KAF5381114.1"/>
    </source>
</evidence>
<evidence type="ECO:0000256" key="1">
    <source>
        <dbReference type="SAM" id="MobiDB-lite"/>
    </source>
</evidence>
<dbReference type="OrthoDB" id="3062980at2759"/>
<accession>A0A8H5M568</accession>
<dbReference type="EMBL" id="JAACJP010000012">
    <property type="protein sequence ID" value="KAF5381114.1"/>
    <property type="molecule type" value="Genomic_DNA"/>
</dbReference>
<gene>
    <name evidence="2" type="ORF">D9615_004054</name>
</gene>